<protein>
    <submittedName>
        <fullName evidence="5">PucR family transcriptional regulator</fullName>
    </submittedName>
</protein>
<dbReference type="InterPro" id="IPR051448">
    <property type="entry name" value="CdaR-like_regulators"/>
</dbReference>
<dbReference type="Pfam" id="PF13556">
    <property type="entry name" value="HTH_30"/>
    <property type="match status" value="1"/>
</dbReference>
<dbReference type="InterPro" id="IPR041522">
    <property type="entry name" value="CdaR_GGDEF"/>
</dbReference>
<evidence type="ECO:0000259" key="2">
    <source>
        <dbReference type="Pfam" id="PF13556"/>
    </source>
</evidence>
<dbReference type="InterPro" id="IPR042070">
    <property type="entry name" value="PucR_C-HTH_sf"/>
</dbReference>
<comment type="similarity">
    <text evidence="1">Belongs to the CdaR family.</text>
</comment>
<dbReference type="InterPro" id="IPR025736">
    <property type="entry name" value="PucR_C-HTH_dom"/>
</dbReference>
<dbReference type="RefSeq" id="WP_010839963.1">
    <property type="nucleotide sequence ID" value="NZ_QRCM01000001.1"/>
</dbReference>
<comment type="caution">
    <text evidence="5">The sequence shown here is derived from an EMBL/GenBank/DDBJ whole genome shotgun (WGS) entry which is preliminary data.</text>
</comment>
<feature type="domain" description="PucR C-terminal helix-turn-helix" evidence="2">
    <location>
        <begin position="332"/>
        <end position="389"/>
    </location>
</feature>
<organism evidence="5 6">
    <name type="scientific">Rhodococcus rhodnii</name>
    <dbReference type="NCBI Taxonomy" id="38312"/>
    <lineage>
        <taxon>Bacteria</taxon>
        <taxon>Bacillati</taxon>
        <taxon>Actinomycetota</taxon>
        <taxon>Actinomycetes</taxon>
        <taxon>Mycobacteriales</taxon>
        <taxon>Nocardiaceae</taxon>
        <taxon>Rhodococcus</taxon>
    </lineage>
</organism>
<dbReference type="AlphaFoldDB" id="A0A6P2CAU3"/>
<dbReference type="Proteomes" id="UP000471120">
    <property type="component" value="Unassembled WGS sequence"/>
</dbReference>
<evidence type="ECO:0000256" key="1">
    <source>
        <dbReference type="ARBA" id="ARBA00006754"/>
    </source>
</evidence>
<evidence type="ECO:0000313" key="6">
    <source>
        <dbReference type="Proteomes" id="UP000471120"/>
    </source>
</evidence>
<accession>A0A6P2CAU3</accession>
<dbReference type="EMBL" id="QRCM01000001">
    <property type="protein sequence ID" value="TXG89869.1"/>
    <property type="molecule type" value="Genomic_DNA"/>
</dbReference>
<evidence type="ECO:0000313" key="5">
    <source>
        <dbReference type="EMBL" id="TXG89869.1"/>
    </source>
</evidence>
<reference evidence="5 6" key="1">
    <citation type="submission" date="2018-07" db="EMBL/GenBank/DDBJ databases">
        <title>Genome sequence of Rhodococcus rhodnii ATCC 35071 from Rhodnius prolixus.</title>
        <authorList>
            <person name="Patel V."/>
            <person name="Vogel K.J."/>
        </authorList>
    </citation>
    <scope>NUCLEOTIDE SEQUENCE [LARGE SCALE GENOMIC DNA]</scope>
    <source>
        <strain evidence="5 6">ATCC 35071</strain>
    </source>
</reference>
<name>A0A6P2CAU3_9NOCA</name>
<feature type="domain" description="RsbT co-antagonist protein RsbRD N-terminal" evidence="3">
    <location>
        <begin position="52"/>
        <end position="152"/>
    </location>
</feature>
<evidence type="ECO:0000259" key="3">
    <source>
        <dbReference type="Pfam" id="PF14361"/>
    </source>
</evidence>
<dbReference type="Pfam" id="PF17853">
    <property type="entry name" value="GGDEF_2"/>
    <property type="match status" value="1"/>
</dbReference>
<dbReference type="PANTHER" id="PTHR33744">
    <property type="entry name" value="CARBOHYDRATE DIACID REGULATOR"/>
    <property type="match status" value="1"/>
</dbReference>
<proteinExistence type="inferred from homology"/>
<evidence type="ECO:0000259" key="4">
    <source>
        <dbReference type="Pfam" id="PF17853"/>
    </source>
</evidence>
<dbReference type="Pfam" id="PF14361">
    <property type="entry name" value="RsbRD_N"/>
    <property type="match status" value="1"/>
</dbReference>
<sequence length="397" mass="42100">MAILGSGIRLGDDVRTSGDARAGAGIRASENGAAPGSRGLRVGGGIRTDEIARGCLRLTSSALGGGHAPTDDDLGEFGAAAAQWARDGIPLDTVLETIHDGFRMGWSRIAADVPVDIDEGGHLVIGLLSSITRAASAAYVRELELAASEHHTSSYTAAAALLSGRATAAPARHHGIEIASDYLVAALRLSPHPDESRHDLQPETAARRTARRVRAELAACCGPEALSLLDSTGGTILVPGRPDDETVDRLVGRLSGAAEVPVTAAVGHAARDDVRDMADRVHELLDLAEHLGRGPGVYRMSDLVYEYQLMRPGDGRRQLAQLLSPLDKSPDLIRTLEVHISHDLNRQRTARQLHVHANTVDYRLKRIAELTGFDPTRASGLRPLQAALIARTLDAVG</sequence>
<gene>
    <name evidence="5" type="ORF">DW322_06130</name>
</gene>
<feature type="domain" description="CdaR GGDEF-like" evidence="4">
    <location>
        <begin position="169"/>
        <end position="272"/>
    </location>
</feature>
<dbReference type="InterPro" id="IPR025751">
    <property type="entry name" value="RsbRD_N_dom"/>
</dbReference>
<dbReference type="PANTHER" id="PTHR33744:SF7">
    <property type="entry name" value="PUCR FAMILY TRANSCRIPTIONAL REGULATOR"/>
    <property type="match status" value="1"/>
</dbReference>
<dbReference type="Gene3D" id="1.10.10.2840">
    <property type="entry name" value="PucR C-terminal helix-turn-helix domain"/>
    <property type="match status" value="1"/>
</dbReference>